<evidence type="ECO:0000313" key="2">
    <source>
        <dbReference type="EMBL" id="RII88088.1"/>
    </source>
</evidence>
<keyword evidence="1" id="KW-0732">Signal</keyword>
<feature type="signal peptide" evidence="1">
    <location>
        <begin position="1"/>
        <end position="24"/>
    </location>
</feature>
<dbReference type="Proteomes" id="UP000265355">
    <property type="component" value="Unassembled WGS sequence"/>
</dbReference>
<protein>
    <submittedName>
        <fullName evidence="2">PQQ-dependent sugar dehydrogenase</fullName>
    </submittedName>
</protein>
<reference evidence="2 3" key="1">
    <citation type="submission" date="2018-08" db="EMBL/GenBank/DDBJ databases">
        <title>Genome Sequence of Clavibacter michiganensis Subspecies type strains, and the Atypical Peach-Colored Strains Isolated from Tomato.</title>
        <authorList>
            <person name="Osdaghi E."/>
            <person name="Portier P."/>
            <person name="Briand M."/>
            <person name="Jacques M.-A."/>
        </authorList>
    </citation>
    <scope>NUCLEOTIDE SEQUENCE [LARGE SCALE GENOMIC DNA]</scope>
    <source>
        <strain evidence="2 3">CFBP 8216</strain>
    </source>
</reference>
<organism evidence="2 3">
    <name type="scientific">Clavibacter californiensis</name>
    <dbReference type="NCBI Taxonomy" id="1401995"/>
    <lineage>
        <taxon>Bacteria</taxon>
        <taxon>Bacillati</taxon>
        <taxon>Actinomycetota</taxon>
        <taxon>Actinomycetes</taxon>
        <taxon>Micrococcales</taxon>
        <taxon>Microbacteriaceae</taxon>
        <taxon>Clavibacter</taxon>
    </lineage>
</organism>
<dbReference type="PROSITE" id="PS51257">
    <property type="entry name" value="PROKAR_LIPOPROTEIN"/>
    <property type="match status" value="1"/>
</dbReference>
<sequence>MNRRSRTRPARVAALGFAALVALTGCTNDDGSPVDVRATEPP</sequence>
<evidence type="ECO:0000313" key="3">
    <source>
        <dbReference type="Proteomes" id="UP000265355"/>
    </source>
</evidence>
<name>A0ABX9N1K5_9MICO</name>
<comment type="caution">
    <text evidence="2">The sequence shown here is derived from an EMBL/GenBank/DDBJ whole genome shotgun (WGS) entry which is preliminary data.</text>
</comment>
<gene>
    <name evidence="2" type="ORF">DZF98_15385</name>
</gene>
<keyword evidence="3" id="KW-1185">Reference proteome</keyword>
<feature type="non-terminal residue" evidence="2">
    <location>
        <position position="42"/>
    </location>
</feature>
<proteinExistence type="predicted"/>
<evidence type="ECO:0000256" key="1">
    <source>
        <dbReference type="SAM" id="SignalP"/>
    </source>
</evidence>
<accession>A0ABX9N1K5</accession>
<feature type="chain" id="PRO_5047074567" evidence="1">
    <location>
        <begin position="25"/>
        <end position="42"/>
    </location>
</feature>
<dbReference type="EMBL" id="QWEE01000469">
    <property type="protein sequence ID" value="RII88088.1"/>
    <property type="molecule type" value="Genomic_DNA"/>
</dbReference>